<name>A0A809SF21_9BACT</name>
<keyword evidence="2 3" id="KW-0802">TPR repeat</keyword>
<reference evidence="6" key="1">
    <citation type="journal article" name="DNA Res.">
        <title>The physiological potential of anammox bacteria as revealed by their core genome structure.</title>
        <authorList>
            <person name="Okubo T."/>
            <person name="Toyoda A."/>
            <person name="Fukuhara K."/>
            <person name="Uchiyama I."/>
            <person name="Harigaya Y."/>
            <person name="Kuroiwa M."/>
            <person name="Suzuki T."/>
            <person name="Murakami Y."/>
            <person name="Suwa Y."/>
            <person name="Takami H."/>
        </authorList>
    </citation>
    <scope>NUCLEOTIDE SEQUENCE</scope>
    <source>
        <strain evidence="6">317325-2</strain>
    </source>
</reference>
<protein>
    <recommendedName>
        <fullName evidence="8">Tetratricopeptide repeat protein</fullName>
    </recommendedName>
</protein>
<keyword evidence="5" id="KW-0472">Membrane</keyword>
<dbReference type="Gene3D" id="1.25.40.10">
    <property type="entry name" value="Tetratricopeptide repeat domain"/>
    <property type="match status" value="1"/>
</dbReference>
<evidence type="ECO:0000313" key="6">
    <source>
        <dbReference type="EMBL" id="BBO24424.1"/>
    </source>
</evidence>
<dbReference type="InterPro" id="IPR019734">
    <property type="entry name" value="TPR_rpt"/>
</dbReference>
<feature type="repeat" description="TPR" evidence="3">
    <location>
        <begin position="6"/>
        <end position="39"/>
    </location>
</feature>
<dbReference type="InterPro" id="IPR011990">
    <property type="entry name" value="TPR-like_helical_dom_sf"/>
</dbReference>
<dbReference type="PANTHER" id="PTHR44943:SF4">
    <property type="entry name" value="TPR REPEAT-CONTAINING PROTEIN MJ0798"/>
    <property type="match status" value="1"/>
</dbReference>
<dbReference type="PROSITE" id="PS50005">
    <property type="entry name" value="TPR"/>
    <property type="match status" value="3"/>
</dbReference>
<dbReference type="KEGG" id="npy:NPRO_20190"/>
<keyword evidence="5" id="KW-0812">Transmembrane</keyword>
<organism evidence="6 7">
    <name type="scientific">Candidatus Nitrosymbiomonas proteolyticus</name>
    <dbReference type="NCBI Taxonomy" id="2608984"/>
    <lineage>
        <taxon>Bacteria</taxon>
        <taxon>Bacillati</taxon>
        <taxon>Armatimonadota</taxon>
        <taxon>Armatimonadota incertae sedis</taxon>
        <taxon>Candidatus Nitrosymbiomonas</taxon>
    </lineage>
</organism>
<evidence type="ECO:0000256" key="5">
    <source>
        <dbReference type="SAM" id="Phobius"/>
    </source>
</evidence>
<dbReference type="SMART" id="SM00028">
    <property type="entry name" value="TPR"/>
    <property type="match status" value="3"/>
</dbReference>
<feature type="repeat" description="TPR" evidence="3">
    <location>
        <begin position="74"/>
        <end position="107"/>
    </location>
</feature>
<dbReference type="Proteomes" id="UP000662873">
    <property type="component" value="Chromosome"/>
</dbReference>
<dbReference type="EMBL" id="AP021858">
    <property type="protein sequence ID" value="BBO24424.1"/>
    <property type="molecule type" value="Genomic_DNA"/>
</dbReference>
<feature type="compositionally biased region" description="Polar residues" evidence="4">
    <location>
        <begin position="164"/>
        <end position="182"/>
    </location>
</feature>
<evidence type="ECO:0000313" key="7">
    <source>
        <dbReference type="Proteomes" id="UP000662873"/>
    </source>
</evidence>
<dbReference type="Pfam" id="PF14559">
    <property type="entry name" value="TPR_19"/>
    <property type="match status" value="1"/>
</dbReference>
<dbReference type="AlphaFoldDB" id="A0A809SF21"/>
<gene>
    <name evidence="6" type="ORF">NPRO_20190</name>
</gene>
<dbReference type="InterPro" id="IPR051685">
    <property type="entry name" value="Ycf3/AcsC/BcsC/TPR_MFPF"/>
</dbReference>
<evidence type="ECO:0000256" key="4">
    <source>
        <dbReference type="SAM" id="MobiDB-lite"/>
    </source>
</evidence>
<dbReference type="PANTHER" id="PTHR44943">
    <property type="entry name" value="CELLULOSE SYNTHASE OPERON PROTEIN C"/>
    <property type="match status" value="1"/>
</dbReference>
<keyword evidence="1" id="KW-0677">Repeat</keyword>
<accession>A0A809SF21</accession>
<evidence type="ECO:0000256" key="1">
    <source>
        <dbReference type="ARBA" id="ARBA00022737"/>
    </source>
</evidence>
<keyword evidence="5" id="KW-1133">Transmembrane helix</keyword>
<evidence type="ECO:0000256" key="2">
    <source>
        <dbReference type="ARBA" id="ARBA00022803"/>
    </source>
</evidence>
<feature type="repeat" description="TPR" evidence="3">
    <location>
        <begin position="40"/>
        <end position="73"/>
    </location>
</feature>
<proteinExistence type="predicted"/>
<evidence type="ECO:0008006" key="8">
    <source>
        <dbReference type="Google" id="ProtNLM"/>
    </source>
</evidence>
<feature type="transmembrane region" description="Helical" evidence="5">
    <location>
        <begin position="296"/>
        <end position="317"/>
    </location>
</feature>
<feature type="transmembrane region" description="Helical" evidence="5">
    <location>
        <begin position="265"/>
        <end position="284"/>
    </location>
</feature>
<evidence type="ECO:0000256" key="3">
    <source>
        <dbReference type="PROSITE-ProRule" id="PRU00339"/>
    </source>
</evidence>
<dbReference type="SUPFAM" id="SSF48452">
    <property type="entry name" value="TPR-like"/>
    <property type="match status" value="1"/>
</dbReference>
<feature type="region of interest" description="Disordered" evidence="4">
    <location>
        <begin position="116"/>
        <end position="188"/>
    </location>
</feature>
<sequence>MASEQAQSFIDQATQSIQNSDFKGALEFIEQAIALEPNSSDAYVIKGVALSQTAEADAAVEAFRQAIMLSPYNAKAYFNLGVHYFSTGNKVGAEEMAREAVRIDPRHAGARDLLSRIEAERAPEKPISTAIEGPSPYSPGGGQAPSSSGPPFGEPQRPAPSAQPPTGSSPYESSPHGTSPYGTSPEGAYYRPGYESSSTVHSLSFVENLGSSWSALGYVIGGIGTAIAAINWGKAILVDFPAMMNDMEAFAQSQSGFLGSTPGQMALSMISMLVALVALIWMILELTDRRGPWLWMLPFVICCCCGFHGPVILIYMWKGRS</sequence>